<keyword evidence="2" id="KW-1185">Reference proteome</keyword>
<evidence type="ECO:0000313" key="2">
    <source>
        <dbReference type="Proteomes" id="UP000053105"/>
    </source>
</evidence>
<proteinExistence type="predicted"/>
<dbReference type="Proteomes" id="UP000053105">
    <property type="component" value="Unassembled WGS sequence"/>
</dbReference>
<dbReference type="AlphaFoldDB" id="A0A0M9A8K1"/>
<dbReference type="EMBL" id="KQ435727">
    <property type="protein sequence ID" value="KOX78069.1"/>
    <property type="molecule type" value="Genomic_DNA"/>
</dbReference>
<reference evidence="1 2" key="1">
    <citation type="submission" date="2015-07" db="EMBL/GenBank/DDBJ databases">
        <title>The genome of Melipona quadrifasciata.</title>
        <authorList>
            <person name="Pan H."/>
            <person name="Kapheim K."/>
        </authorList>
    </citation>
    <scope>NUCLEOTIDE SEQUENCE [LARGE SCALE GENOMIC DNA]</scope>
    <source>
        <strain evidence="1">0111107301</strain>
        <tissue evidence="1">Whole body</tissue>
    </source>
</reference>
<gene>
    <name evidence="1" type="ORF">WN51_05957</name>
</gene>
<evidence type="ECO:0000313" key="1">
    <source>
        <dbReference type="EMBL" id="KOX78069.1"/>
    </source>
</evidence>
<sequence>MQRSTRDNFVVCTFCERSSEPLRIHRFTSVKYPNKNYKPLWWSDHDTLSENLQLERDSTV</sequence>
<organism evidence="1 2">
    <name type="scientific">Melipona quadrifasciata</name>
    <dbReference type="NCBI Taxonomy" id="166423"/>
    <lineage>
        <taxon>Eukaryota</taxon>
        <taxon>Metazoa</taxon>
        <taxon>Ecdysozoa</taxon>
        <taxon>Arthropoda</taxon>
        <taxon>Hexapoda</taxon>
        <taxon>Insecta</taxon>
        <taxon>Pterygota</taxon>
        <taxon>Neoptera</taxon>
        <taxon>Endopterygota</taxon>
        <taxon>Hymenoptera</taxon>
        <taxon>Apocrita</taxon>
        <taxon>Aculeata</taxon>
        <taxon>Apoidea</taxon>
        <taxon>Anthophila</taxon>
        <taxon>Apidae</taxon>
        <taxon>Melipona</taxon>
    </lineage>
</organism>
<name>A0A0M9A8K1_9HYME</name>
<accession>A0A0M9A8K1</accession>
<protein>
    <submittedName>
        <fullName evidence="1">Uncharacterized protein</fullName>
    </submittedName>
</protein>